<feature type="compositionally biased region" description="Polar residues" evidence="1">
    <location>
        <begin position="23"/>
        <end position="34"/>
    </location>
</feature>
<dbReference type="InterPro" id="IPR008480">
    <property type="entry name" value="DUF761_pln"/>
</dbReference>
<reference evidence="3" key="2">
    <citation type="journal article" date="2024" name="Plant">
        <title>Genomic evolution and insights into agronomic trait innovations of Sesamum species.</title>
        <authorList>
            <person name="Miao H."/>
            <person name="Wang L."/>
            <person name="Qu L."/>
            <person name="Liu H."/>
            <person name="Sun Y."/>
            <person name="Le M."/>
            <person name="Wang Q."/>
            <person name="Wei S."/>
            <person name="Zheng Y."/>
            <person name="Lin W."/>
            <person name="Duan Y."/>
            <person name="Cao H."/>
            <person name="Xiong S."/>
            <person name="Wang X."/>
            <person name="Wei L."/>
            <person name="Li C."/>
            <person name="Ma Q."/>
            <person name="Ju M."/>
            <person name="Zhao R."/>
            <person name="Li G."/>
            <person name="Mu C."/>
            <person name="Tian Q."/>
            <person name="Mei H."/>
            <person name="Zhang T."/>
            <person name="Gao T."/>
            <person name="Zhang H."/>
        </authorList>
    </citation>
    <scope>NUCLEOTIDE SEQUENCE</scope>
    <source>
        <strain evidence="3">KEN8</strain>
    </source>
</reference>
<dbReference type="Pfam" id="PF05553">
    <property type="entry name" value="DUF761"/>
    <property type="match status" value="1"/>
</dbReference>
<evidence type="ECO:0000313" key="3">
    <source>
        <dbReference type="EMBL" id="KAL0397703.1"/>
    </source>
</evidence>
<dbReference type="AlphaFoldDB" id="A0AAW2SZ17"/>
<feature type="compositionally biased region" description="Basic and acidic residues" evidence="1">
    <location>
        <begin position="507"/>
        <end position="521"/>
    </location>
</feature>
<comment type="caution">
    <text evidence="3">The sequence shown here is derived from an EMBL/GenBank/DDBJ whole genome shotgun (WGS) entry which is preliminary data.</text>
</comment>
<feature type="region of interest" description="Disordered" evidence="1">
    <location>
        <begin position="14"/>
        <end position="34"/>
    </location>
</feature>
<feature type="region of interest" description="Disordered" evidence="1">
    <location>
        <begin position="480"/>
        <end position="557"/>
    </location>
</feature>
<feature type="transmembrane region" description="Helical" evidence="2">
    <location>
        <begin position="72"/>
        <end position="90"/>
    </location>
</feature>
<evidence type="ECO:0000256" key="1">
    <source>
        <dbReference type="SAM" id="MobiDB-lite"/>
    </source>
</evidence>
<feature type="compositionally biased region" description="Basic and acidic residues" evidence="1">
    <location>
        <begin position="530"/>
        <end position="544"/>
    </location>
</feature>
<protein>
    <submittedName>
        <fullName evidence="3">Uncharacterized protein</fullName>
    </submittedName>
</protein>
<reference evidence="3" key="1">
    <citation type="submission" date="2020-06" db="EMBL/GenBank/DDBJ databases">
        <authorList>
            <person name="Li T."/>
            <person name="Hu X."/>
            <person name="Zhang T."/>
            <person name="Song X."/>
            <person name="Zhang H."/>
            <person name="Dai N."/>
            <person name="Sheng W."/>
            <person name="Hou X."/>
            <person name="Wei L."/>
        </authorList>
    </citation>
    <scope>NUCLEOTIDE SEQUENCE</scope>
    <source>
        <strain evidence="3">KEN8</strain>
        <tissue evidence="3">Leaf</tissue>
    </source>
</reference>
<dbReference type="PANTHER" id="PTHR34059">
    <property type="entry name" value="EXPRESSED PROTEIN"/>
    <property type="match status" value="1"/>
</dbReference>
<gene>
    <name evidence="3" type="ORF">Scaly_0218700</name>
</gene>
<feature type="compositionally biased region" description="Basic and acidic residues" evidence="1">
    <location>
        <begin position="293"/>
        <end position="303"/>
    </location>
</feature>
<proteinExistence type="predicted"/>
<evidence type="ECO:0000256" key="2">
    <source>
        <dbReference type="SAM" id="Phobius"/>
    </source>
</evidence>
<dbReference type="PANTHER" id="PTHR34059:SF1">
    <property type="entry name" value="EXPRESSED PROTEIN"/>
    <property type="match status" value="1"/>
</dbReference>
<feature type="transmembrane region" description="Helical" evidence="2">
    <location>
        <begin position="40"/>
        <end position="60"/>
    </location>
</feature>
<keyword evidence="2" id="KW-0472">Membrane</keyword>
<accession>A0AAW2SZ17</accession>
<feature type="region of interest" description="Disordered" evidence="1">
    <location>
        <begin position="280"/>
        <end position="312"/>
    </location>
</feature>
<keyword evidence="2" id="KW-0812">Transmembrane</keyword>
<organism evidence="3">
    <name type="scientific">Sesamum calycinum</name>
    <dbReference type="NCBI Taxonomy" id="2727403"/>
    <lineage>
        <taxon>Eukaryota</taxon>
        <taxon>Viridiplantae</taxon>
        <taxon>Streptophyta</taxon>
        <taxon>Embryophyta</taxon>
        <taxon>Tracheophyta</taxon>
        <taxon>Spermatophyta</taxon>
        <taxon>Magnoliopsida</taxon>
        <taxon>eudicotyledons</taxon>
        <taxon>Gunneridae</taxon>
        <taxon>Pentapetalae</taxon>
        <taxon>asterids</taxon>
        <taxon>lamiids</taxon>
        <taxon>Lamiales</taxon>
        <taxon>Pedaliaceae</taxon>
        <taxon>Sesamum</taxon>
    </lineage>
</organism>
<name>A0AAW2SZ17_9LAMI</name>
<dbReference type="EMBL" id="JACGWM010000001">
    <property type="protein sequence ID" value="KAL0397703.1"/>
    <property type="molecule type" value="Genomic_DNA"/>
</dbReference>
<keyword evidence="2" id="KW-1133">Transmembrane helix</keyword>
<sequence>MASTAAAAAASGLSKKPHYRVPESSSNAQQIPSKSHSNSLCKTLIVLVLLLFIPMFPSQAPDFISQSIFTEFWEIFHLLFIGIAVSYGLFSRKTAQMGPEKVVHSTSDNSHAYLSGISHLSSIFEDGFGNICGPEEQDVMQSYGQYQCLQNRDDQFLGKERCVVHGYRRVRSFVSNDGSENVSEVSGKNVNQAWCSQYLKGEPLVVVSDGKYFLGGSSDFKPLNLPVRSLRSKVVDNDKHELKHRRESSPKIEGRGNNDVQVLKIRGVVPMNLEKKFEEAAGSSSIPWRSRSGRMENGEERSNPKPPAHCRPRSVGQFEFEHLKFRSSRGSKFSSSPELTSSKVEDFVSKKVFVSHPKITPLNAEAALVSGVETQPFNGGASSETNGLGDFEYNMKNSGDSGEDDKVGKGKRAVESLDSGIKSSTLSKVLSRAKSVRTIKPSRYIGDEKEHLSNQIDGKVGLAGMHNKVEVESLVRGEEYENPPVNRQNEEFNSIFPMPKPKPTVSEFKHQEKDLDYRNITESEGDTESELDKSSDEGEARTNVENDAELEGSEVDRKAGEFIAKFREQIRLQKISLAEGYNGW</sequence>